<dbReference type="PANTHER" id="PTHR45527">
    <property type="entry name" value="NONRIBOSOMAL PEPTIDE SYNTHETASE"/>
    <property type="match status" value="1"/>
</dbReference>
<dbReference type="PANTHER" id="PTHR45527:SF1">
    <property type="entry name" value="FATTY ACID SYNTHASE"/>
    <property type="match status" value="1"/>
</dbReference>
<dbReference type="InterPro" id="IPR025110">
    <property type="entry name" value="AMP-bd_C"/>
</dbReference>
<evidence type="ECO:0000256" key="3">
    <source>
        <dbReference type="ARBA" id="ARBA00022553"/>
    </source>
</evidence>
<dbReference type="GO" id="GO:0072330">
    <property type="term" value="P:monocarboxylic acid biosynthetic process"/>
    <property type="evidence" value="ECO:0007669"/>
    <property type="project" value="UniProtKB-ARBA"/>
</dbReference>
<comment type="cofactor">
    <cofactor evidence="1">
        <name>pantetheine 4'-phosphate</name>
        <dbReference type="ChEBI" id="CHEBI:47942"/>
    </cofactor>
</comment>
<dbReference type="SUPFAM" id="SSF56801">
    <property type="entry name" value="Acetyl-CoA synthetase-like"/>
    <property type="match status" value="2"/>
</dbReference>
<accession>A0A5J5LVA6</accession>
<dbReference type="Gene3D" id="3.30.559.10">
    <property type="entry name" value="Chloramphenicol acetyltransferase-like domain"/>
    <property type="match status" value="1"/>
</dbReference>
<evidence type="ECO:0000313" key="5">
    <source>
        <dbReference type="EMBL" id="KAB0241663.1"/>
    </source>
</evidence>
<dbReference type="PROSITE" id="PS50075">
    <property type="entry name" value="CARRIER"/>
    <property type="match status" value="2"/>
</dbReference>
<dbReference type="GO" id="GO:0005737">
    <property type="term" value="C:cytoplasm"/>
    <property type="evidence" value="ECO:0007669"/>
    <property type="project" value="TreeGrafter"/>
</dbReference>
<dbReference type="InterPro" id="IPR001242">
    <property type="entry name" value="Condensation_dom"/>
</dbReference>
<protein>
    <submittedName>
        <fullName evidence="5">Amino acid adenylation domain-containing protein</fullName>
    </submittedName>
</protein>
<dbReference type="InterPro" id="IPR042099">
    <property type="entry name" value="ANL_N_sf"/>
</dbReference>
<name>A0A5J5LVA6_MICAE</name>
<dbReference type="RefSeq" id="WP_150977159.1">
    <property type="nucleotide sequence ID" value="NZ_SRLN01000012.1"/>
</dbReference>
<dbReference type="Gene3D" id="3.30.300.30">
    <property type="match status" value="2"/>
</dbReference>
<dbReference type="CDD" id="cd05930">
    <property type="entry name" value="A_NRPS"/>
    <property type="match status" value="2"/>
</dbReference>
<dbReference type="GO" id="GO:0003824">
    <property type="term" value="F:catalytic activity"/>
    <property type="evidence" value="ECO:0007669"/>
    <property type="project" value="InterPro"/>
</dbReference>
<comment type="caution">
    <text evidence="5">The sequence shown here is derived from an EMBL/GenBank/DDBJ whole genome shotgun (WGS) entry which is preliminary data.</text>
</comment>
<dbReference type="CDD" id="cd19531">
    <property type="entry name" value="LCL_NRPS-like"/>
    <property type="match status" value="1"/>
</dbReference>
<dbReference type="InterPro" id="IPR020806">
    <property type="entry name" value="PKS_PP-bd"/>
</dbReference>
<evidence type="ECO:0000313" key="6">
    <source>
        <dbReference type="Proteomes" id="UP000325636"/>
    </source>
</evidence>
<dbReference type="FunFam" id="3.40.50.980:FF:000001">
    <property type="entry name" value="Non-ribosomal peptide synthetase"/>
    <property type="match status" value="1"/>
</dbReference>
<dbReference type="GO" id="GO:0044550">
    <property type="term" value="P:secondary metabolite biosynthetic process"/>
    <property type="evidence" value="ECO:0007669"/>
    <property type="project" value="TreeGrafter"/>
</dbReference>
<dbReference type="GO" id="GO:0008610">
    <property type="term" value="P:lipid biosynthetic process"/>
    <property type="evidence" value="ECO:0007669"/>
    <property type="project" value="UniProtKB-ARBA"/>
</dbReference>
<dbReference type="Gene3D" id="3.30.559.30">
    <property type="entry name" value="Nonribosomal peptide synthetase, condensation domain"/>
    <property type="match status" value="1"/>
</dbReference>
<dbReference type="InterPro" id="IPR000873">
    <property type="entry name" value="AMP-dep_synth/lig_dom"/>
</dbReference>
<dbReference type="FunFam" id="3.40.50.12780:FF:000012">
    <property type="entry name" value="Non-ribosomal peptide synthetase"/>
    <property type="match status" value="1"/>
</dbReference>
<dbReference type="SMART" id="SM00823">
    <property type="entry name" value="PKS_PP"/>
    <property type="match status" value="2"/>
</dbReference>
<dbReference type="InterPro" id="IPR020845">
    <property type="entry name" value="AMP-binding_CS"/>
</dbReference>
<evidence type="ECO:0000259" key="4">
    <source>
        <dbReference type="PROSITE" id="PS50075"/>
    </source>
</evidence>
<dbReference type="EMBL" id="SRLN01000012">
    <property type="protein sequence ID" value="KAB0241663.1"/>
    <property type="molecule type" value="Genomic_DNA"/>
</dbReference>
<dbReference type="Gene3D" id="2.30.38.10">
    <property type="entry name" value="Luciferase, Domain 3"/>
    <property type="match status" value="1"/>
</dbReference>
<sequence length="1649" mass="185207">MGEFLSKFLIKMVSKTNILDLCDRASFMHREKIAVVCGSTILRYSDINRLSSILSASLLKLGARKGDQVALWMNKGINLPIGVLGILGAGCTFIIISEREPVERVMLMLKQADCKFVLCTQNNINQLPIIQTKAFVIDQLLSVDNEPETSQTLFLDRKDDDIAYIIFTSGSTGQPKPVVISDSALTHYIKWFAHRLRQEADLIDLPLSSSPCFAAGISQLFAPLVLGRTLHILQDEIVKDPPKLFEWYRLNPSFGLYCVPTLWRELLNFAERQHELGYNLTPPRGVFLSGEAASVEDLSRALNLWPWLRLWNLYGPTEYVANASAGELISGQTVSLGHPIDETELLLLNERQQLVNPGETGEIWLSGPGLANGYLNDPHQTAERFVENPWRRGQRMFRTGDYGILGDDGFVHFLGRQDSQIKVRGHRVQLEEIEAVISAHPLVQQAAVKQFEPAAAVAAYIAIKPKVPLEPGELKTYIQARLPDYMMPGSITLIDRLPQLANGKIDRNSLPLPSSERGELSYNYVPPEDPLEAHIIRIWERVLRIQGVGANDDFFDLGGNSLRAMAVIALIRDELKYDISPTEFFSYSTPKKLAKVTRNPVQLTDPRPTNEVRCHENQEALWLLHNAFPSSRAYNLQFTISFEGQLNVDALEKAINLTVTRHDSLRCVFVGVKEPELVIESPKWIPLPMLDLQEEQSFIALQQLERKQRLALEAEPPVRFKLCRLNELLHKLLVTVHHIIFDGESVLLFFEELIDNYISGSGDPKTEPPGANRFSDWLNRHHGRMMSAQREIALDFWRERLQGTPHLRGVPTDYPRSPQPDFSASVLHQTLAGPLVARLKEIAKEERSTLFMVMFAGFAMVLAQYTNQQDVLVGVPVANRGQADTQKTIGYLANLMVLRCQVEPNLTFREFLHEVRDITLAALDHQWLPFDTLVRSLPNERRIGSNPWVSVSFALHEVAVPQLIDANLLAKVQEEPAAGSKYDFSLENFISENSIEQRLTYNKSLFAEGTMARLQQSYIELLVLIAADRKHKLDQYLPLSPETAQEITEDWNATEVSIPEDIGIHRLVELSCQLRPAAVAVRDTSQTLSYENLEHRANQLAHYLKLLGADMGSKIGIQLEPSAEMIIAILAVWKLGAAYVPLDAAYPPERVNYMIEDSDIEILLSDGPLRLKHQSRTRQVLLRDEQELIESMPGDSSISVAVAPETLAYIIYTSGSTGKPKGVCVTHRGVGNYLLWMARTFPLGTEDRVLNKTSINFDISVWEMLLPLVVGSQLVVASRCDIKDPESLASLIRNQEVTQIQFVPSALRAFVDAGVLGKCPTLRRIFAGGEALPLRLQQDVFATFTGELHNLYGPTEASIYSCHWICRREEPLRTVPIGGPISNTQIHILDAEMRPVPPGVAGEIYIGGFGVAQGYHNQPDLTSRAFVPDTFAPETGRLLFKTGDQARRWEAGRIEYLGRSDKQVKVRGHRIELGDIEQNLATHPDVGHVHVILREENSDDIRTVAYLTSAPGSHLNEEELRTYLRARLPEFMIPQRFMILAELPLLPNNKINLAALPQPQPTKRRVASLKTKTHKEAALTSIWEKLLQTTPIGPEDNFFDLGGHSLLLARLSREIKEQMGASVTIVDLFRYPTIAAMAQHLSRVQTQKH</sequence>
<dbReference type="PROSITE" id="PS00455">
    <property type="entry name" value="AMP_BINDING"/>
    <property type="match status" value="2"/>
</dbReference>
<reference evidence="6" key="1">
    <citation type="submission" date="2019-04" db="EMBL/GenBank/DDBJ databases">
        <title>Microviridin 1777: A Toxic Chymotrypsin Inhibitor Discovered by a Metabologenomic Approach.</title>
        <authorList>
            <person name="Sieber S."/>
            <person name="Grendelmeier S.M."/>
            <person name="Harris L.A."/>
            <person name="Mitchell D.A."/>
            <person name="Gademann K."/>
        </authorList>
    </citation>
    <scope>NUCLEOTIDE SEQUENCE [LARGE SCALE GENOMIC DNA]</scope>
    <source>
        <strain evidence="6">EAWAG127a</strain>
    </source>
</reference>
<feature type="domain" description="Carrier" evidence="4">
    <location>
        <begin position="526"/>
        <end position="601"/>
    </location>
</feature>
<dbReference type="Gene3D" id="3.40.50.980">
    <property type="match status" value="2"/>
</dbReference>
<dbReference type="InterPro" id="IPR036736">
    <property type="entry name" value="ACP-like_sf"/>
</dbReference>
<dbReference type="InterPro" id="IPR006162">
    <property type="entry name" value="Ppantetheine_attach_site"/>
</dbReference>
<dbReference type="Gene3D" id="1.10.1200.10">
    <property type="entry name" value="ACP-like"/>
    <property type="match status" value="2"/>
</dbReference>
<dbReference type="Proteomes" id="UP000325636">
    <property type="component" value="Unassembled WGS sequence"/>
</dbReference>
<proteinExistence type="predicted"/>
<evidence type="ECO:0000256" key="2">
    <source>
        <dbReference type="ARBA" id="ARBA00022450"/>
    </source>
</evidence>
<organism evidence="5 6">
    <name type="scientific">Microcystis aeruginosa EAWAG127a</name>
    <dbReference type="NCBI Taxonomy" id="2529855"/>
    <lineage>
        <taxon>Bacteria</taxon>
        <taxon>Bacillati</taxon>
        <taxon>Cyanobacteriota</taxon>
        <taxon>Cyanophyceae</taxon>
        <taxon>Oscillatoriophycideae</taxon>
        <taxon>Chroococcales</taxon>
        <taxon>Microcystaceae</taxon>
        <taxon>Microcystis</taxon>
    </lineage>
</organism>
<gene>
    <name evidence="5" type="ORF">EZJ55_14890</name>
</gene>
<dbReference type="SUPFAM" id="SSF47336">
    <property type="entry name" value="ACP-like"/>
    <property type="match status" value="2"/>
</dbReference>
<dbReference type="Pfam" id="PF00501">
    <property type="entry name" value="AMP-binding"/>
    <property type="match status" value="2"/>
</dbReference>
<dbReference type="Pfam" id="PF13193">
    <property type="entry name" value="AMP-binding_C"/>
    <property type="match status" value="2"/>
</dbReference>
<keyword evidence="3" id="KW-0597">Phosphoprotein</keyword>
<keyword evidence="2" id="KW-0596">Phosphopantetheine</keyword>
<dbReference type="SUPFAM" id="SSF52777">
    <property type="entry name" value="CoA-dependent acyltransferases"/>
    <property type="match status" value="2"/>
</dbReference>
<dbReference type="Pfam" id="PF00668">
    <property type="entry name" value="Condensation"/>
    <property type="match status" value="1"/>
</dbReference>
<dbReference type="GO" id="GO:0043041">
    <property type="term" value="P:amino acid activation for nonribosomal peptide biosynthetic process"/>
    <property type="evidence" value="ECO:0007669"/>
    <property type="project" value="TreeGrafter"/>
</dbReference>
<dbReference type="PROSITE" id="PS00012">
    <property type="entry name" value="PHOSPHOPANTETHEINE"/>
    <property type="match status" value="2"/>
</dbReference>
<dbReference type="Gene3D" id="3.40.50.12780">
    <property type="entry name" value="N-terminal domain of ligase-like"/>
    <property type="match status" value="1"/>
</dbReference>
<dbReference type="NCBIfam" id="TIGR01733">
    <property type="entry name" value="AA-adenyl-dom"/>
    <property type="match status" value="1"/>
</dbReference>
<dbReference type="InterPro" id="IPR010071">
    <property type="entry name" value="AA_adenyl_dom"/>
</dbReference>
<dbReference type="InterPro" id="IPR023213">
    <property type="entry name" value="CAT-like_dom_sf"/>
</dbReference>
<dbReference type="FunFam" id="1.10.1200.10:FF:000016">
    <property type="entry name" value="Non-ribosomal peptide synthase"/>
    <property type="match status" value="1"/>
</dbReference>
<evidence type="ECO:0000256" key="1">
    <source>
        <dbReference type="ARBA" id="ARBA00001957"/>
    </source>
</evidence>
<feature type="domain" description="Carrier" evidence="4">
    <location>
        <begin position="1570"/>
        <end position="1645"/>
    </location>
</feature>
<dbReference type="Pfam" id="PF00550">
    <property type="entry name" value="PP-binding"/>
    <property type="match status" value="2"/>
</dbReference>
<dbReference type="InterPro" id="IPR009081">
    <property type="entry name" value="PP-bd_ACP"/>
</dbReference>
<dbReference type="InterPro" id="IPR045851">
    <property type="entry name" value="AMP-bd_C_sf"/>
</dbReference>
<dbReference type="GO" id="GO:0031177">
    <property type="term" value="F:phosphopantetheine binding"/>
    <property type="evidence" value="ECO:0007669"/>
    <property type="project" value="InterPro"/>
</dbReference>